<evidence type="ECO:0000313" key="2">
    <source>
        <dbReference type="Proteomes" id="UP000187209"/>
    </source>
</evidence>
<comment type="caution">
    <text evidence="1">The sequence shown here is derived from an EMBL/GenBank/DDBJ whole genome shotgun (WGS) entry which is preliminary data.</text>
</comment>
<reference evidence="1 2" key="1">
    <citation type="submission" date="2016-11" db="EMBL/GenBank/DDBJ databases">
        <title>The macronuclear genome of Stentor coeruleus: a giant cell with tiny introns.</title>
        <authorList>
            <person name="Slabodnick M."/>
            <person name="Ruby J.G."/>
            <person name="Reiff S.B."/>
            <person name="Swart E.C."/>
            <person name="Gosai S."/>
            <person name="Prabakaran S."/>
            <person name="Witkowska E."/>
            <person name="Larue G.E."/>
            <person name="Fisher S."/>
            <person name="Freeman R.M."/>
            <person name="Gunawardena J."/>
            <person name="Chu W."/>
            <person name="Stover N.A."/>
            <person name="Gregory B.D."/>
            <person name="Nowacki M."/>
            <person name="Derisi J."/>
            <person name="Roy S.W."/>
            <person name="Marshall W.F."/>
            <person name="Sood P."/>
        </authorList>
    </citation>
    <scope>NUCLEOTIDE SEQUENCE [LARGE SCALE GENOMIC DNA]</scope>
    <source>
        <strain evidence="1">WM001</strain>
    </source>
</reference>
<dbReference type="AlphaFoldDB" id="A0A1R2CRZ6"/>
<protein>
    <recommendedName>
        <fullName evidence="3">Dynein heavy chain coiled coil stalk domain-containing protein</fullName>
    </recommendedName>
</protein>
<evidence type="ECO:0008006" key="3">
    <source>
        <dbReference type="Google" id="ProtNLM"/>
    </source>
</evidence>
<dbReference type="EMBL" id="MPUH01000075">
    <property type="protein sequence ID" value="OMJ91743.1"/>
    <property type="molecule type" value="Genomic_DNA"/>
</dbReference>
<keyword evidence="2" id="KW-1185">Reference proteome</keyword>
<name>A0A1R2CRZ6_9CILI</name>
<accession>A0A1R2CRZ6</accession>
<dbReference type="Gene3D" id="1.20.920.20">
    <property type="match status" value="1"/>
</dbReference>
<sequence length="271" mass="31063">MQEKICDVVGQFGKEVCDDLRVIKAPVSCLLELCDKLLLVLDIKDRSWKSFRSVSKNFPAFKNLMLSIQNDQLSENVINEVLPLWKSQNLMRLKLSKISTGACLLLDWISLIVEYNLKCEIILTSKKRIPELEKMIKIQSKILSDLTSECLSIEELVNKTKTNIEDGEFDCDECSELSMTSKPYAFVSSEQEERHVFHSTVHRGTASGGIMQSSFKMSKERAELQTLFPNFNSENLYGEVPVNRNVELEEPIIYEGKTEMIGCCRMKFFCF</sequence>
<gene>
    <name evidence="1" type="ORF">SteCoe_5644</name>
</gene>
<evidence type="ECO:0000313" key="1">
    <source>
        <dbReference type="EMBL" id="OMJ91743.1"/>
    </source>
</evidence>
<dbReference type="Proteomes" id="UP000187209">
    <property type="component" value="Unassembled WGS sequence"/>
</dbReference>
<organism evidence="1 2">
    <name type="scientific">Stentor coeruleus</name>
    <dbReference type="NCBI Taxonomy" id="5963"/>
    <lineage>
        <taxon>Eukaryota</taxon>
        <taxon>Sar</taxon>
        <taxon>Alveolata</taxon>
        <taxon>Ciliophora</taxon>
        <taxon>Postciliodesmatophora</taxon>
        <taxon>Heterotrichea</taxon>
        <taxon>Heterotrichida</taxon>
        <taxon>Stentoridae</taxon>
        <taxon>Stentor</taxon>
    </lineage>
</organism>
<proteinExistence type="predicted"/>